<keyword evidence="4" id="KW-1003">Cell membrane</keyword>
<reference evidence="10" key="1">
    <citation type="submission" date="2021-03" db="EMBL/GenBank/DDBJ databases">
        <authorList>
            <person name="Peeters C."/>
        </authorList>
    </citation>
    <scope>NUCLEOTIDE SEQUENCE</scope>
    <source>
        <strain evidence="10">LMG 31506</strain>
    </source>
</reference>
<feature type="region of interest" description="Disordered" evidence="8">
    <location>
        <begin position="353"/>
        <end position="392"/>
    </location>
</feature>
<organism evidence="10 11">
    <name type="scientific">Cupriavidus yeoncheonensis</name>
    <dbReference type="NCBI Taxonomy" id="1462994"/>
    <lineage>
        <taxon>Bacteria</taxon>
        <taxon>Pseudomonadati</taxon>
        <taxon>Pseudomonadota</taxon>
        <taxon>Betaproteobacteria</taxon>
        <taxon>Burkholderiales</taxon>
        <taxon>Burkholderiaceae</taxon>
        <taxon>Cupriavidus</taxon>
    </lineage>
</organism>
<comment type="caution">
    <text evidence="10">The sequence shown here is derived from an EMBL/GenBank/DDBJ whole genome shotgun (WGS) entry which is preliminary data.</text>
</comment>
<protein>
    <submittedName>
        <fullName evidence="10">Transport protein YdiK</fullName>
    </submittedName>
</protein>
<dbReference type="InterPro" id="IPR002549">
    <property type="entry name" value="AI-2E-like"/>
</dbReference>
<keyword evidence="11" id="KW-1185">Reference proteome</keyword>
<keyword evidence="6 9" id="KW-1133">Transmembrane helix</keyword>
<feature type="transmembrane region" description="Helical" evidence="9">
    <location>
        <begin position="149"/>
        <end position="175"/>
    </location>
</feature>
<feature type="transmembrane region" description="Helical" evidence="9">
    <location>
        <begin position="273"/>
        <end position="293"/>
    </location>
</feature>
<evidence type="ECO:0000256" key="8">
    <source>
        <dbReference type="SAM" id="MobiDB-lite"/>
    </source>
</evidence>
<evidence type="ECO:0000256" key="7">
    <source>
        <dbReference type="ARBA" id="ARBA00023136"/>
    </source>
</evidence>
<evidence type="ECO:0000256" key="3">
    <source>
        <dbReference type="ARBA" id="ARBA00022448"/>
    </source>
</evidence>
<feature type="compositionally biased region" description="Low complexity" evidence="8">
    <location>
        <begin position="353"/>
        <end position="364"/>
    </location>
</feature>
<dbReference type="EMBL" id="CAJPUY010000028">
    <property type="protein sequence ID" value="CAG2156268.1"/>
    <property type="molecule type" value="Genomic_DNA"/>
</dbReference>
<feature type="transmembrane region" description="Helical" evidence="9">
    <location>
        <begin position="305"/>
        <end position="338"/>
    </location>
</feature>
<name>A0A916MY01_9BURK</name>
<gene>
    <name evidence="10" type="primary">ydiK_2</name>
    <name evidence="10" type="ORF">LMG31506_05653</name>
</gene>
<evidence type="ECO:0000313" key="10">
    <source>
        <dbReference type="EMBL" id="CAG2156268.1"/>
    </source>
</evidence>
<keyword evidence="5 9" id="KW-0812">Transmembrane</keyword>
<dbReference type="PANTHER" id="PTHR21716">
    <property type="entry name" value="TRANSMEMBRANE PROTEIN"/>
    <property type="match status" value="1"/>
</dbReference>
<evidence type="ECO:0000256" key="2">
    <source>
        <dbReference type="ARBA" id="ARBA00009773"/>
    </source>
</evidence>
<dbReference type="Proteomes" id="UP000672934">
    <property type="component" value="Unassembled WGS sequence"/>
</dbReference>
<comment type="similarity">
    <text evidence="2">Belongs to the autoinducer-2 exporter (AI-2E) (TC 2.A.86) family.</text>
</comment>
<feature type="compositionally biased region" description="Low complexity" evidence="8">
    <location>
        <begin position="372"/>
        <end position="392"/>
    </location>
</feature>
<dbReference type="AlphaFoldDB" id="A0A916MY01"/>
<evidence type="ECO:0000256" key="5">
    <source>
        <dbReference type="ARBA" id="ARBA00022692"/>
    </source>
</evidence>
<feature type="transmembrane region" description="Helical" evidence="9">
    <location>
        <begin position="61"/>
        <end position="83"/>
    </location>
</feature>
<feature type="transmembrane region" description="Helical" evidence="9">
    <location>
        <begin position="200"/>
        <end position="221"/>
    </location>
</feature>
<dbReference type="GO" id="GO:0005886">
    <property type="term" value="C:plasma membrane"/>
    <property type="evidence" value="ECO:0007669"/>
    <property type="project" value="UniProtKB-SubCell"/>
</dbReference>
<evidence type="ECO:0000256" key="6">
    <source>
        <dbReference type="ARBA" id="ARBA00022989"/>
    </source>
</evidence>
<dbReference type="Pfam" id="PF01594">
    <property type="entry name" value="AI-2E_transport"/>
    <property type="match status" value="1"/>
</dbReference>
<accession>A0A916MY01</accession>
<dbReference type="RefSeq" id="WP_211950496.1">
    <property type="nucleotide sequence ID" value="NZ_CAJPUY010000028.1"/>
</dbReference>
<feature type="transmembrane region" description="Helical" evidence="9">
    <location>
        <begin position="12"/>
        <end position="41"/>
    </location>
</feature>
<sequence length="392" mass="40857">MSSGQLIEKIAAVFALVVLIGGSLLVLAPFTTALLWGAILAFSSWYPYTVLARWLGNRRSLAALICVVLATVIVLGPFVYAGASFSAHIDELTSLVDRYMDQGIPQLPDWLSGLPYVGSYLQKSWESVIHADSDMAANLRKLIAPVGHALLGAGLSIGAGLGQLALSIILAFFFYTGGEFAVDWLRAGMRRIAGERADHLLALAGSTVKGVVYGVLGTAFIQALLQGIGLWIAGVPAAAILGFVTFFLSVIPVGPPLIWLPAALWLYHAGDTGWAIFLVVWGVGVVGMADNVVKPLLISKGTGMPLIWIMMGVLGGALAFGFLGVFIGPTLLAVAYALLRDWTIGSQAEATRAAQRAQATAPAPAGSPPPALVDNPDAPAVAPAVAPGKRPG</sequence>
<evidence type="ECO:0000256" key="4">
    <source>
        <dbReference type="ARBA" id="ARBA00022475"/>
    </source>
</evidence>
<keyword evidence="7 9" id="KW-0472">Membrane</keyword>
<comment type="subcellular location">
    <subcellularLocation>
        <location evidence="1">Cell membrane</location>
        <topology evidence="1">Multi-pass membrane protein</topology>
    </subcellularLocation>
</comment>
<evidence type="ECO:0000313" key="11">
    <source>
        <dbReference type="Proteomes" id="UP000672934"/>
    </source>
</evidence>
<evidence type="ECO:0000256" key="1">
    <source>
        <dbReference type="ARBA" id="ARBA00004651"/>
    </source>
</evidence>
<keyword evidence="3" id="KW-0813">Transport</keyword>
<dbReference type="PANTHER" id="PTHR21716:SF67">
    <property type="entry name" value="TRANSPORT PROTEIN YDIK-RELATED"/>
    <property type="match status" value="1"/>
</dbReference>
<evidence type="ECO:0000256" key="9">
    <source>
        <dbReference type="SAM" id="Phobius"/>
    </source>
</evidence>
<proteinExistence type="inferred from homology"/>
<feature type="transmembrane region" description="Helical" evidence="9">
    <location>
        <begin position="228"/>
        <end position="253"/>
    </location>
</feature>